<evidence type="ECO:0000313" key="2">
    <source>
        <dbReference type="Proteomes" id="UP000183832"/>
    </source>
</evidence>
<proteinExistence type="predicted"/>
<name>A0A1J1J7D4_9DIPT</name>
<dbReference type="AlphaFoldDB" id="A0A1J1J7D4"/>
<keyword evidence="2" id="KW-1185">Reference proteome</keyword>
<protein>
    <submittedName>
        <fullName evidence="1">CLUMA_CG019824, isoform A</fullName>
    </submittedName>
</protein>
<dbReference type="EMBL" id="CVRI01000067">
    <property type="protein sequence ID" value="CRL06809.1"/>
    <property type="molecule type" value="Genomic_DNA"/>
</dbReference>
<sequence length="129" mass="14842">MTGKASSSYSSSHSLRVESFNIKLQQLVSSKEKLCKPISLKAADEILHICAFWRNEIRRRKVATHFTVQPSNPDVHKITNTMKAMTTTLDVWRLPQTLIKLSLGWLNKLIKLKPIFINKKHFNASHFIL</sequence>
<organism evidence="1 2">
    <name type="scientific">Clunio marinus</name>
    <dbReference type="NCBI Taxonomy" id="568069"/>
    <lineage>
        <taxon>Eukaryota</taxon>
        <taxon>Metazoa</taxon>
        <taxon>Ecdysozoa</taxon>
        <taxon>Arthropoda</taxon>
        <taxon>Hexapoda</taxon>
        <taxon>Insecta</taxon>
        <taxon>Pterygota</taxon>
        <taxon>Neoptera</taxon>
        <taxon>Endopterygota</taxon>
        <taxon>Diptera</taxon>
        <taxon>Nematocera</taxon>
        <taxon>Chironomoidea</taxon>
        <taxon>Chironomidae</taxon>
        <taxon>Clunio</taxon>
    </lineage>
</organism>
<gene>
    <name evidence="1" type="ORF">CLUMA_CG019824</name>
</gene>
<accession>A0A1J1J7D4</accession>
<dbReference type="Proteomes" id="UP000183832">
    <property type="component" value="Unassembled WGS sequence"/>
</dbReference>
<reference evidence="1 2" key="1">
    <citation type="submission" date="2015-04" db="EMBL/GenBank/DDBJ databases">
        <authorList>
            <person name="Syromyatnikov M.Y."/>
            <person name="Popov V.N."/>
        </authorList>
    </citation>
    <scope>NUCLEOTIDE SEQUENCE [LARGE SCALE GENOMIC DNA]</scope>
</reference>
<evidence type="ECO:0000313" key="1">
    <source>
        <dbReference type="EMBL" id="CRL06809.1"/>
    </source>
</evidence>